<keyword evidence="1" id="KW-1133">Transmembrane helix</keyword>
<feature type="transmembrane region" description="Helical" evidence="1">
    <location>
        <begin position="125"/>
        <end position="146"/>
    </location>
</feature>
<gene>
    <name evidence="2" type="ORF">BT67DRAFT_420845</name>
</gene>
<name>A0AAN6UNU3_9PEZI</name>
<evidence type="ECO:0000256" key="1">
    <source>
        <dbReference type="SAM" id="Phobius"/>
    </source>
</evidence>
<dbReference type="AlphaFoldDB" id="A0AAN6UNU3"/>
<dbReference type="EMBL" id="MU853407">
    <property type="protein sequence ID" value="KAK4135151.1"/>
    <property type="molecule type" value="Genomic_DNA"/>
</dbReference>
<comment type="caution">
    <text evidence="2">The sequence shown here is derived from an EMBL/GenBank/DDBJ whole genome shotgun (WGS) entry which is preliminary data.</text>
</comment>
<keyword evidence="3" id="KW-1185">Reference proteome</keyword>
<dbReference type="PANTHER" id="PTHR39608">
    <property type="entry name" value="INTEGRAL MEMBRANE PROTEIN (AFU_ORTHOLOGUE AFUA_5G08640)"/>
    <property type="match status" value="1"/>
</dbReference>
<reference evidence="2" key="1">
    <citation type="journal article" date="2023" name="Mol. Phylogenet. Evol.">
        <title>Genome-scale phylogeny and comparative genomics of the fungal order Sordariales.</title>
        <authorList>
            <person name="Hensen N."/>
            <person name="Bonometti L."/>
            <person name="Westerberg I."/>
            <person name="Brannstrom I.O."/>
            <person name="Guillou S."/>
            <person name="Cros-Aarteil S."/>
            <person name="Calhoun S."/>
            <person name="Haridas S."/>
            <person name="Kuo A."/>
            <person name="Mondo S."/>
            <person name="Pangilinan J."/>
            <person name="Riley R."/>
            <person name="LaButti K."/>
            <person name="Andreopoulos B."/>
            <person name="Lipzen A."/>
            <person name="Chen C."/>
            <person name="Yan M."/>
            <person name="Daum C."/>
            <person name="Ng V."/>
            <person name="Clum A."/>
            <person name="Steindorff A."/>
            <person name="Ohm R.A."/>
            <person name="Martin F."/>
            <person name="Silar P."/>
            <person name="Natvig D.O."/>
            <person name="Lalanne C."/>
            <person name="Gautier V."/>
            <person name="Ament-Velasquez S.L."/>
            <person name="Kruys A."/>
            <person name="Hutchinson M.I."/>
            <person name="Powell A.J."/>
            <person name="Barry K."/>
            <person name="Miller A.N."/>
            <person name="Grigoriev I.V."/>
            <person name="Debuchy R."/>
            <person name="Gladieux P."/>
            <person name="Hiltunen Thoren M."/>
            <person name="Johannesson H."/>
        </authorList>
    </citation>
    <scope>NUCLEOTIDE SEQUENCE</scope>
    <source>
        <strain evidence="2">CBS 123565</strain>
    </source>
</reference>
<sequence length="188" mass="21083">MDTRTGFWNGRIARMLLGANNFIILASSAIIVGILSYFLRRDRHRGTHIVYEEVIAVLTLFTYLFAVVLPVLKFYRGYMLPVNLVLSYLWLTSLIFSSQDYSGRRCLLHSPPLLNRCGLKHTVQAFQIIGFVFLFFNTLIEAMMWASHRGHRMLGGGDPEKDRPLATGTTTATTAVGTDGERVAPVAV</sequence>
<protein>
    <recommendedName>
        <fullName evidence="4">MARVEL domain-containing protein</fullName>
    </recommendedName>
</protein>
<dbReference type="PANTHER" id="PTHR39608:SF2">
    <property type="entry name" value="MARVEL DOMAIN-CONTAINING PROTEIN"/>
    <property type="match status" value="1"/>
</dbReference>
<dbReference type="Proteomes" id="UP001304895">
    <property type="component" value="Unassembled WGS sequence"/>
</dbReference>
<organism evidence="2 3">
    <name type="scientific">Trichocladium antarcticum</name>
    <dbReference type="NCBI Taxonomy" id="1450529"/>
    <lineage>
        <taxon>Eukaryota</taxon>
        <taxon>Fungi</taxon>
        <taxon>Dikarya</taxon>
        <taxon>Ascomycota</taxon>
        <taxon>Pezizomycotina</taxon>
        <taxon>Sordariomycetes</taxon>
        <taxon>Sordariomycetidae</taxon>
        <taxon>Sordariales</taxon>
        <taxon>Chaetomiaceae</taxon>
        <taxon>Trichocladium</taxon>
    </lineage>
</organism>
<evidence type="ECO:0008006" key="4">
    <source>
        <dbReference type="Google" id="ProtNLM"/>
    </source>
</evidence>
<reference evidence="2" key="2">
    <citation type="submission" date="2023-05" db="EMBL/GenBank/DDBJ databases">
        <authorList>
            <consortium name="Lawrence Berkeley National Laboratory"/>
            <person name="Steindorff A."/>
            <person name="Hensen N."/>
            <person name="Bonometti L."/>
            <person name="Westerberg I."/>
            <person name="Brannstrom I.O."/>
            <person name="Guillou S."/>
            <person name="Cros-Aarteil S."/>
            <person name="Calhoun S."/>
            <person name="Haridas S."/>
            <person name="Kuo A."/>
            <person name="Mondo S."/>
            <person name="Pangilinan J."/>
            <person name="Riley R."/>
            <person name="Labutti K."/>
            <person name="Andreopoulos B."/>
            <person name="Lipzen A."/>
            <person name="Chen C."/>
            <person name="Yanf M."/>
            <person name="Daum C."/>
            <person name="Ng V."/>
            <person name="Clum A."/>
            <person name="Ohm R."/>
            <person name="Martin F."/>
            <person name="Silar P."/>
            <person name="Natvig D."/>
            <person name="Lalanne C."/>
            <person name="Gautier V."/>
            <person name="Ament-Velasquez S.L."/>
            <person name="Kruys A."/>
            <person name="Hutchinson M.I."/>
            <person name="Powell A.J."/>
            <person name="Barry K."/>
            <person name="Miller A.N."/>
            <person name="Grigoriev I.V."/>
            <person name="Debuchy R."/>
            <person name="Gladieux P."/>
            <person name="Thoren M.H."/>
            <person name="Johannesson H."/>
        </authorList>
    </citation>
    <scope>NUCLEOTIDE SEQUENCE</scope>
    <source>
        <strain evidence="2">CBS 123565</strain>
    </source>
</reference>
<proteinExistence type="predicted"/>
<keyword evidence="1" id="KW-0812">Transmembrane</keyword>
<accession>A0AAN6UNU3</accession>
<keyword evidence="1" id="KW-0472">Membrane</keyword>
<evidence type="ECO:0000313" key="2">
    <source>
        <dbReference type="EMBL" id="KAK4135151.1"/>
    </source>
</evidence>
<feature type="transmembrane region" description="Helical" evidence="1">
    <location>
        <begin position="12"/>
        <end position="38"/>
    </location>
</feature>
<feature type="transmembrane region" description="Helical" evidence="1">
    <location>
        <begin position="50"/>
        <end position="72"/>
    </location>
</feature>
<feature type="transmembrane region" description="Helical" evidence="1">
    <location>
        <begin position="78"/>
        <end position="96"/>
    </location>
</feature>
<evidence type="ECO:0000313" key="3">
    <source>
        <dbReference type="Proteomes" id="UP001304895"/>
    </source>
</evidence>